<dbReference type="EMBL" id="MU006306">
    <property type="protein sequence ID" value="KAF2850435.1"/>
    <property type="molecule type" value="Genomic_DNA"/>
</dbReference>
<reference evidence="1" key="1">
    <citation type="submission" date="2020-01" db="EMBL/GenBank/DDBJ databases">
        <authorList>
            <consortium name="DOE Joint Genome Institute"/>
            <person name="Haridas S."/>
            <person name="Albert R."/>
            <person name="Binder M."/>
            <person name="Bloem J."/>
            <person name="Labutti K."/>
            <person name="Salamov A."/>
            <person name="Andreopoulos B."/>
            <person name="Baker S.E."/>
            <person name="Barry K."/>
            <person name="Bills G."/>
            <person name="Bluhm B.H."/>
            <person name="Cannon C."/>
            <person name="Castanera R."/>
            <person name="Culley D.E."/>
            <person name="Daum C."/>
            <person name="Ezra D."/>
            <person name="Gonzalez J.B."/>
            <person name="Henrissat B."/>
            <person name="Kuo A."/>
            <person name="Liang C."/>
            <person name="Lipzen A."/>
            <person name="Lutzoni F."/>
            <person name="Magnuson J."/>
            <person name="Mondo S."/>
            <person name="Nolan M."/>
            <person name="Ohm R."/>
            <person name="Pangilinan J."/>
            <person name="Park H.-J."/>
            <person name="Ramirez L."/>
            <person name="Alfaro M."/>
            <person name="Sun H."/>
            <person name="Tritt A."/>
            <person name="Yoshinaga Y."/>
            <person name="Zwiers L.-H."/>
            <person name="Turgeon B.G."/>
            <person name="Goodwin S.B."/>
            <person name="Spatafora J.W."/>
            <person name="Crous P.W."/>
            <person name="Grigoriev I.V."/>
        </authorList>
    </citation>
    <scope>NUCLEOTIDE SEQUENCE</scope>
    <source>
        <strain evidence="1">IPT5</strain>
    </source>
</reference>
<name>A0A6A7B7S3_9PLEO</name>
<dbReference type="Proteomes" id="UP000799423">
    <property type="component" value="Unassembled WGS sequence"/>
</dbReference>
<evidence type="ECO:0000313" key="1">
    <source>
        <dbReference type="EMBL" id="KAF2850435.1"/>
    </source>
</evidence>
<sequence>MTVDAKKALLSKWLNHTYLTHAGDDGVTIDLGIKEFSNITNLSPETCWMTSDMIDPVISLLTLALEKSEVLVLTTAISQGLYTIGMDRGQLANFDGLWTGNENGKELLLSERRRWIIVPCSNGV</sequence>
<keyword evidence="2" id="KW-1185">Reference proteome</keyword>
<protein>
    <submittedName>
        <fullName evidence="1">Uncharacterized protein</fullName>
    </submittedName>
</protein>
<feature type="non-terminal residue" evidence="1">
    <location>
        <position position="124"/>
    </location>
</feature>
<dbReference type="AlphaFoldDB" id="A0A6A7B7S3"/>
<organism evidence="1 2">
    <name type="scientific">Plenodomus tracheiphilus IPT5</name>
    <dbReference type="NCBI Taxonomy" id="1408161"/>
    <lineage>
        <taxon>Eukaryota</taxon>
        <taxon>Fungi</taxon>
        <taxon>Dikarya</taxon>
        <taxon>Ascomycota</taxon>
        <taxon>Pezizomycotina</taxon>
        <taxon>Dothideomycetes</taxon>
        <taxon>Pleosporomycetidae</taxon>
        <taxon>Pleosporales</taxon>
        <taxon>Pleosporineae</taxon>
        <taxon>Leptosphaeriaceae</taxon>
        <taxon>Plenodomus</taxon>
    </lineage>
</organism>
<proteinExistence type="predicted"/>
<evidence type="ECO:0000313" key="2">
    <source>
        <dbReference type="Proteomes" id="UP000799423"/>
    </source>
</evidence>
<gene>
    <name evidence="1" type="ORF">T440DRAFT_396946</name>
</gene>
<accession>A0A6A7B7S3</accession>
<dbReference type="OrthoDB" id="3788873at2759"/>